<keyword evidence="9 16" id="KW-0378">Hydrolase</keyword>
<dbReference type="GO" id="GO:0032357">
    <property type="term" value="F:oxidized purine DNA binding"/>
    <property type="evidence" value="ECO:0007669"/>
    <property type="project" value="TreeGrafter"/>
</dbReference>
<keyword evidence="7" id="KW-0479">Metal-binding</keyword>
<dbReference type="GO" id="GO:0006298">
    <property type="term" value="P:mismatch repair"/>
    <property type="evidence" value="ECO:0007669"/>
    <property type="project" value="TreeGrafter"/>
</dbReference>
<evidence type="ECO:0000256" key="10">
    <source>
        <dbReference type="ARBA" id="ARBA00023004"/>
    </source>
</evidence>
<comment type="catalytic activity">
    <reaction evidence="1 14">
        <text>Hydrolyzes free adenine bases from 7,8-dihydro-8-oxoguanine:adenine mismatched double-stranded DNA, leaving an apurinic site.</text>
        <dbReference type="EC" id="3.2.2.31"/>
    </reaction>
</comment>
<dbReference type="GO" id="GO:0046872">
    <property type="term" value="F:metal ion binding"/>
    <property type="evidence" value="ECO:0007669"/>
    <property type="project" value="UniProtKB-UniRule"/>
</dbReference>
<evidence type="ECO:0000256" key="13">
    <source>
        <dbReference type="ARBA" id="ARBA00023295"/>
    </source>
</evidence>
<dbReference type="AlphaFoldDB" id="A0A212J2H6"/>
<dbReference type="FunFam" id="1.10.340.30:FF:000002">
    <property type="entry name" value="Adenine DNA glycosylase"/>
    <property type="match status" value="1"/>
</dbReference>
<feature type="domain" description="HhH-GPD" evidence="15">
    <location>
        <begin position="55"/>
        <end position="206"/>
    </location>
</feature>
<dbReference type="Gene3D" id="1.10.340.30">
    <property type="entry name" value="Hypothetical protein, domain 2"/>
    <property type="match status" value="1"/>
</dbReference>
<evidence type="ECO:0000256" key="3">
    <source>
        <dbReference type="ARBA" id="ARBA00008343"/>
    </source>
</evidence>
<evidence type="ECO:0000256" key="5">
    <source>
        <dbReference type="ARBA" id="ARBA00022023"/>
    </source>
</evidence>
<evidence type="ECO:0000256" key="12">
    <source>
        <dbReference type="ARBA" id="ARBA00023204"/>
    </source>
</evidence>
<dbReference type="Pfam" id="PF00730">
    <property type="entry name" value="HhH-GPD"/>
    <property type="match status" value="1"/>
</dbReference>
<dbReference type="CDD" id="cd03431">
    <property type="entry name" value="NUDIX_DNA_Glycosylase_C-MutY"/>
    <property type="match status" value="1"/>
</dbReference>
<dbReference type="EC" id="3.2.2.31" evidence="4 14"/>
<evidence type="ECO:0000313" key="16">
    <source>
        <dbReference type="EMBL" id="SBV93564.1"/>
    </source>
</evidence>
<dbReference type="InterPro" id="IPR029119">
    <property type="entry name" value="MutY_C"/>
</dbReference>
<keyword evidence="11" id="KW-0411">Iron-sulfur</keyword>
<dbReference type="SUPFAM" id="SSF48150">
    <property type="entry name" value="DNA-glycosylase"/>
    <property type="match status" value="1"/>
</dbReference>
<dbReference type="InterPro" id="IPR011257">
    <property type="entry name" value="DNA_glycosylase"/>
</dbReference>
<protein>
    <recommendedName>
        <fullName evidence="5 14">Adenine DNA glycosylase</fullName>
        <ecNumber evidence="4 14">3.2.2.31</ecNumber>
    </recommendedName>
</protein>
<dbReference type="NCBIfam" id="TIGR01084">
    <property type="entry name" value="mutY"/>
    <property type="match status" value="1"/>
</dbReference>
<dbReference type="CDD" id="cd00056">
    <property type="entry name" value="ENDO3c"/>
    <property type="match status" value="1"/>
</dbReference>
<keyword evidence="8 14" id="KW-0227">DNA damage</keyword>
<proteinExistence type="inferred from homology"/>
<dbReference type="InterPro" id="IPR005760">
    <property type="entry name" value="A/G_AdeGlyc_MutY"/>
</dbReference>
<keyword evidence="6" id="KW-0004">4Fe-4S</keyword>
<keyword evidence="12" id="KW-0234">DNA repair</keyword>
<dbReference type="InterPro" id="IPR023170">
    <property type="entry name" value="HhH_base_excis_C"/>
</dbReference>
<evidence type="ECO:0000259" key="15">
    <source>
        <dbReference type="SMART" id="SM00478"/>
    </source>
</evidence>
<dbReference type="GO" id="GO:0034039">
    <property type="term" value="F:8-oxo-7,8-dihydroguanine DNA N-glycosylase activity"/>
    <property type="evidence" value="ECO:0007669"/>
    <property type="project" value="TreeGrafter"/>
</dbReference>
<dbReference type="InterPro" id="IPR004036">
    <property type="entry name" value="Endonuclease-III-like_CS2"/>
</dbReference>
<organism evidence="16">
    <name type="scientific">uncultured Eubacteriales bacterium</name>
    <dbReference type="NCBI Taxonomy" id="172733"/>
    <lineage>
        <taxon>Bacteria</taxon>
        <taxon>Bacillati</taxon>
        <taxon>Bacillota</taxon>
        <taxon>Clostridia</taxon>
        <taxon>Eubacteriales</taxon>
        <taxon>environmental samples</taxon>
    </lineage>
</organism>
<dbReference type="GO" id="GO:0006284">
    <property type="term" value="P:base-excision repair"/>
    <property type="evidence" value="ECO:0007669"/>
    <property type="project" value="UniProtKB-UniRule"/>
</dbReference>
<evidence type="ECO:0000256" key="4">
    <source>
        <dbReference type="ARBA" id="ARBA00012045"/>
    </source>
</evidence>
<dbReference type="GO" id="GO:0051539">
    <property type="term" value="F:4 iron, 4 sulfur cluster binding"/>
    <property type="evidence" value="ECO:0007669"/>
    <property type="project" value="UniProtKB-UniRule"/>
</dbReference>
<dbReference type="PROSITE" id="PS01155">
    <property type="entry name" value="ENDONUCLEASE_III_2"/>
    <property type="match status" value="1"/>
</dbReference>
<evidence type="ECO:0000256" key="14">
    <source>
        <dbReference type="RuleBase" id="RU365096"/>
    </source>
</evidence>
<evidence type="ECO:0000256" key="7">
    <source>
        <dbReference type="ARBA" id="ARBA00022723"/>
    </source>
</evidence>
<comment type="function">
    <text evidence="2">Adenine glycosylase active on G-A mispairs. MutY also corrects error-prone DNA synthesis past GO lesions which are due to the oxidatively damaged form of guanine: 7,8-dihydro-8-oxoguanine (8-oxo-dGTP).</text>
</comment>
<dbReference type="InterPro" id="IPR003265">
    <property type="entry name" value="HhH-GPD_domain"/>
</dbReference>
<reference evidence="16" key="1">
    <citation type="submission" date="2016-04" db="EMBL/GenBank/DDBJ databases">
        <authorList>
            <person name="Evans L.H."/>
            <person name="Alamgir A."/>
            <person name="Owens N."/>
            <person name="Weber N.D."/>
            <person name="Virtaneva K."/>
            <person name="Barbian K."/>
            <person name="Babar A."/>
            <person name="Rosenke K."/>
        </authorList>
    </citation>
    <scope>NUCLEOTIDE SEQUENCE</scope>
    <source>
        <strain evidence="16">86</strain>
    </source>
</reference>
<dbReference type="SUPFAM" id="SSF55811">
    <property type="entry name" value="Nudix"/>
    <property type="match status" value="1"/>
</dbReference>
<accession>A0A212J2H6</accession>
<dbReference type="InterPro" id="IPR044298">
    <property type="entry name" value="MIG/MutY"/>
</dbReference>
<evidence type="ECO:0000256" key="11">
    <source>
        <dbReference type="ARBA" id="ARBA00023014"/>
    </source>
</evidence>
<comment type="similarity">
    <text evidence="3 14">Belongs to the Nth/MutY family.</text>
</comment>
<keyword evidence="13 14" id="KW-0326">Glycosidase</keyword>
<evidence type="ECO:0000256" key="9">
    <source>
        <dbReference type="ARBA" id="ARBA00022801"/>
    </source>
</evidence>
<name>A0A212J2H6_9FIRM</name>
<dbReference type="PANTHER" id="PTHR42944:SF1">
    <property type="entry name" value="ADENINE DNA GLYCOSYLASE"/>
    <property type="match status" value="1"/>
</dbReference>
<dbReference type="Gene3D" id="1.10.1670.10">
    <property type="entry name" value="Helix-hairpin-Helix base-excision DNA repair enzymes (C-terminal)"/>
    <property type="match status" value="1"/>
</dbReference>
<dbReference type="Pfam" id="PF14815">
    <property type="entry name" value="NUDIX_4"/>
    <property type="match status" value="1"/>
</dbReference>
<comment type="cofactor">
    <cofactor evidence="14">
        <name>[4Fe-4S] cluster</name>
        <dbReference type="ChEBI" id="CHEBI:49883"/>
    </cofactor>
    <text evidence="14">Binds 1 [4Fe-4S] cluster.</text>
</comment>
<dbReference type="Gene3D" id="3.90.79.10">
    <property type="entry name" value="Nucleoside Triphosphate Pyrophosphohydrolase"/>
    <property type="match status" value="1"/>
</dbReference>
<gene>
    <name evidence="16" type="primary">yfhQ</name>
    <name evidence="16" type="ORF">KL86CLO1_10396</name>
</gene>
<dbReference type="SMART" id="SM00478">
    <property type="entry name" value="ENDO3c"/>
    <property type="match status" value="1"/>
</dbReference>
<dbReference type="InterPro" id="IPR015797">
    <property type="entry name" value="NUDIX_hydrolase-like_dom_sf"/>
</dbReference>
<dbReference type="GO" id="GO:0000701">
    <property type="term" value="F:purine-specific mismatch base pair DNA N-glycosylase activity"/>
    <property type="evidence" value="ECO:0007669"/>
    <property type="project" value="UniProtKB-EC"/>
</dbReference>
<dbReference type="InterPro" id="IPR000445">
    <property type="entry name" value="HhH_motif"/>
</dbReference>
<evidence type="ECO:0000256" key="2">
    <source>
        <dbReference type="ARBA" id="ARBA00002933"/>
    </source>
</evidence>
<dbReference type="EMBL" id="FLUN01000001">
    <property type="protein sequence ID" value="SBV93564.1"/>
    <property type="molecule type" value="Genomic_DNA"/>
</dbReference>
<dbReference type="Pfam" id="PF00633">
    <property type="entry name" value="HHH"/>
    <property type="match status" value="1"/>
</dbReference>
<dbReference type="GO" id="GO:0035485">
    <property type="term" value="F:adenine/guanine mispair binding"/>
    <property type="evidence" value="ECO:0007669"/>
    <property type="project" value="TreeGrafter"/>
</dbReference>
<keyword evidence="10 14" id="KW-0408">Iron</keyword>
<evidence type="ECO:0000256" key="6">
    <source>
        <dbReference type="ARBA" id="ARBA00022485"/>
    </source>
</evidence>
<sequence length="354" mass="39071">MGALKYFCVHYIIAYMKNELNALPIPLLEWYHENARALPWRSDPTPYHVLVSEIMLQQTRVAAVLGYYARFLEALPTVSSLAAVEEDVLLKLWQGLGYYNRARNLQKAARQIMEDFGGEFPASYVNLLTLAGVGEYTAGAVASIAMGLPVPAVDGNVLRVVARIAGDGGDITKPDVKKRFTTALREVIPTAAPGDFNQALMELGATVCLPNGAPKCEACPAAHLCRAYQEGRTGELPVKAPKKARRAEGRIVYLILRDGKVAMRRRGRGLLEGLWEYPNTLAGEDPPMALTDLEFAAAGKHIFTHIEWHMTVFTAKAAEELPEGWVWADRAALRSDYAVPNAFRCCEPVLDRFL</sequence>
<dbReference type="PANTHER" id="PTHR42944">
    <property type="entry name" value="ADENINE DNA GLYCOSYLASE"/>
    <property type="match status" value="1"/>
</dbReference>
<evidence type="ECO:0000256" key="8">
    <source>
        <dbReference type="ARBA" id="ARBA00022763"/>
    </source>
</evidence>
<evidence type="ECO:0000256" key="1">
    <source>
        <dbReference type="ARBA" id="ARBA00000843"/>
    </source>
</evidence>